<reference evidence="3" key="1">
    <citation type="journal article" date="2017" name="Genome Announc.">
        <title>Whole-Genome Sequence of Photobacterium damselae subsp. piscicida Strain 91-197, Isolated from Hybrid Striped Bass (Morone sp.) in the United States.</title>
        <authorList>
            <person name="Teru Y."/>
            <person name="Hikima J."/>
            <person name="Kono T."/>
            <person name="Sakai M."/>
            <person name="Takano T."/>
            <person name="Hawke J.P."/>
            <person name="Takeyama H."/>
            <person name="Aoki T."/>
        </authorList>
    </citation>
    <scope>NUCLEOTIDE SEQUENCE</scope>
    <source>
        <strain evidence="3">91-197</strain>
    </source>
</reference>
<dbReference type="Pfam" id="PF14411">
    <property type="entry name" value="LHH"/>
    <property type="match status" value="1"/>
</dbReference>
<protein>
    <recommendedName>
        <fullName evidence="2">LHH domain-containing protein</fullName>
    </recommendedName>
</protein>
<dbReference type="EMBL" id="CP061855">
    <property type="protein sequence ID" value="QOD57987.1"/>
    <property type="molecule type" value="Genomic_DNA"/>
</dbReference>
<evidence type="ECO:0000259" key="2">
    <source>
        <dbReference type="Pfam" id="PF14411"/>
    </source>
</evidence>
<feature type="domain" description="LHH" evidence="2">
    <location>
        <begin position="47"/>
        <end position="113"/>
    </location>
</feature>
<feature type="region of interest" description="Disordered" evidence="1">
    <location>
        <begin position="49"/>
        <end position="77"/>
    </location>
</feature>
<proteinExistence type="predicted"/>
<sequence length="139" mass="15980">MIATHVAFGAFFLCKIVERAADKFRDVTKGVGKNIPNCDLRGPPNKCGKASIGNDGHPVDLHHRNQKPEGSLDKMTRTDHKLRDNFKKNHTNTGQEPSQIDRKAWRKEQNNLIKNKITEYFEVLFMSKILFVGRSFEYH</sequence>
<gene>
    <name evidence="4" type="ORF">IC627_19180</name>
    <name evidence="3" type="ORF">PDPUS_2_01337</name>
</gene>
<dbReference type="InterPro" id="IPR026834">
    <property type="entry name" value="LHH"/>
</dbReference>
<reference evidence="5" key="2">
    <citation type="submission" date="2017-05" db="EMBL/GenBank/DDBJ databases">
        <title>Whole genome sequence of fish pathogenic bacteria, Photobacterium damselae subsp. piscicida, strain 91-197, isolated from hybrid striped bass (Morone sp.) in USA.</title>
        <authorList>
            <person name="Teru Y."/>
            <person name="Hikima J."/>
            <person name="Kono T."/>
            <person name="Sakai M."/>
            <person name="Takano T."/>
            <person name="Hawke J.P."/>
            <person name="Takeyama H."/>
            <person name="Aoki T."/>
        </authorList>
    </citation>
    <scope>NUCLEOTIDE SEQUENCE [LARGE SCALE GENOMIC DNA]</scope>
    <source>
        <strain evidence="5">91-197</strain>
    </source>
</reference>
<reference evidence="4 6" key="3">
    <citation type="submission" date="2020-09" db="EMBL/GenBank/DDBJ databases">
        <title>Complete, closed and curated genome sequences of Photobacterium damselae subsp. piscicida isolates from Australia indicate localised evolution and additional plasmid-borne pathogenicity mechanisms.</title>
        <authorList>
            <person name="Baseggio L."/>
            <person name="Silayeva O."/>
            <person name="Buller N."/>
            <person name="Landos M."/>
            <person name="Engelstaedter J."/>
            <person name="Barnes A.C."/>
        </authorList>
    </citation>
    <scope>NUCLEOTIDE SEQUENCE [LARGE SCALE GENOMIC DNA]</scope>
    <source>
        <strain evidence="4 6">AS-16-0540-1</strain>
    </source>
</reference>
<name>A0A1V1VG98_PHODP</name>
<dbReference type="RefSeq" id="WP_086959317.1">
    <property type="nucleotide sequence ID" value="NZ_AP018046.1"/>
</dbReference>
<dbReference type="Proteomes" id="UP000516656">
    <property type="component" value="Chromosome 2"/>
</dbReference>
<evidence type="ECO:0000313" key="6">
    <source>
        <dbReference type="Proteomes" id="UP000516656"/>
    </source>
</evidence>
<accession>A0A1V1VG98</accession>
<dbReference type="AlphaFoldDB" id="A0A1V1VG98"/>
<evidence type="ECO:0000313" key="4">
    <source>
        <dbReference type="EMBL" id="QOD57987.1"/>
    </source>
</evidence>
<feature type="compositionally biased region" description="Basic and acidic residues" evidence="1">
    <location>
        <begin position="57"/>
        <end position="77"/>
    </location>
</feature>
<evidence type="ECO:0000313" key="3">
    <source>
        <dbReference type="EMBL" id="BAX55922.1"/>
    </source>
</evidence>
<evidence type="ECO:0000313" key="5">
    <source>
        <dbReference type="Proteomes" id="UP000218676"/>
    </source>
</evidence>
<evidence type="ECO:0000256" key="1">
    <source>
        <dbReference type="SAM" id="MobiDB-lite"/>
    </source>
</evidence>
<dbReference type="EMBL" id="AP018046">
    <property type="protein sequence ID" value="BAX55922.1"/>
    <property type="molecule type" value="Genomic_DNA"/>
</dbReference>
<dbReference type="Proteomes" id="UP000218676">
    <property type="component" value="Chromosome 2"/>
</dbReference>
<organism evidence="3 5">
    <name type="scientific">Photobacterium damsela subsp. piscicida</name>
    <name type="common">Pasteurella piscicida</name>
    <dbReference type="NCBI Taxonomy" id="38294"/>
    <lineage>
        <taxon>Bacteria</taxon>
        <taxon>Pseudomonadati</taxon>
        <taxon>Pseudomonadota</taxon>
        <taxon>Gammaproteobacteria</taxon>
        <taxon>Vibrionales</taxon>
        <taxon>Vibrionaceae</taxon>
        <taxon>Photobacterium</taxon>
    </lineage>
</organism>